<protein>
    <recommendedName>
        <fullName evidence="2">AIR12 DOMON domain-containing protein</fullName>
    </recommendedName>
</protein>
<accession>A0A059AW93</accession>
<dbReference type="PANTHER" id="PTHR23130">
    <property type="entry name" value="CYTOCHROME B561 AND DOMON DOMAIN-CONTAINING PROTEIN"/>
    <property type="match status" value="1"/>
</dbReference>
<dbReference type="EMBL" id="KK198760">
    <property type="protein sequence ID" value="KCW58009.1"/>
    <property type="molecule type" value="Genomic_DNA"/>
</dbReference>
<evidence type="ECO:0000313" key="3">
    <source>
        <dbReference type="EMBL" id="KCW58009.1"/>
    </source>
</evidence>
<dbReference type="OMA" id="CEREEFP"/>
<dbReference type="Gramene" id="KCW58009">
    <property type="protein sequence ID" value="KCW58009"/>
    <property type="gene ID" value="EUGRSUZ_H00739"/>
</dbReference>
<reference evidence="3" key="1">
    <citation type="submission" date="2013-07" db="EMBL/GenBank/DDBJ databases">
        <title>The genome of Eucalyptus grandis.</title>
        <authorList>
            <person name="Schmutz J."/>
            <person name="Hayes R."/>
            <person name="Myburg A."/>
            <person name="Tuskan G."/>
            <person name="Grattapaglia D."/>
            <person name="Rokhsar D.S."/>
        </authorList>
    </citation>
    <scope>NUCLEOTIDE SEQUENCE</scope>
    <source>
        <tissue evidence="3">Leaf extractions</tissue>
    </source>
</reference>
<dbReference type="AlphaFoldDB" id="A0A059AW93"/>
<dbReference type="STRING" id="71139.A0A059AW93"/>
<sequence>MASSSPPQPLPRGLPAAALLLLLLLLVLAPATDALACSSQKLTNSTLYSTCLDLPTLSASLHFSYDPANSSAAVAFVAAPPRRPPRPKGEDGLAQALIAFRDAGTMTVKTYNIMSTKVRESPISFETWDRSADYNAADGTMRIYAKIKVPAGDPAKLNQVWQVGSSVTNGVPAPHAMTAENLGAKGTLDLVSGTSTSGGTGRSPALAPTLVPDPVSGVSRDWGRAVTVLSWS</sequence>
<feature type="signal peptide" evidence="1">
    <location>
        <begin position="1"/>
        <end position="34"/>
    </location>
</feature>
<organism evidence="3">
    <name type="scientific">Eucalyptus grandis</name>
    <name type="common">Flooded gum</name>
    <dbReference type="NCBI Taxonomy" id="71139"/>
    <lineage>
        <taxon>Eukaryota</taxon>
        <taxon>Viridiplantae</taxon>
        <taxon>Streptophyta</taxon>
        <taxon>Embryophyta</taxon>
        <taxon>Tracheophyta</taxon>
        <taxon>Spermatophyta</taxon>
        <taxon>Magnoliopsida</taxon>
        <taxon>eudicotyledons</taxon>
        <taxon>Gunneridae</taxon>
        <taxon>Pentapetalae</taxon>
        <taxon>rosids</taxon>
        <taxon>malvids</taxon>
        <taxon>Myrtales</taxon>
        <taxon>Myrtaceae</taxon>
        <taxon>Myrtoideae</taxon>
        <taxon>Eucalypteae</taxon>
        <taxon>Eucalyptus</taxon>
    </lineage>
</organism>
<feature type="domain" description="AIR12 DOMON" evidence="2">
    <location>
        <begin position="94"/>
        <end position="190"/>
    </location>
</feature>
<keyword evidence="1" id="KW-0732">Signal</keyword>
<proteinExistence type="predicted"/>
<evidence type="ECO:0000256" key="1">
    <source>
        <dbReference type="SAM" id="SignalP"/>
    </source>
</evidence>
<feature type="chain" id="PRO_5001573764" description="AIR12 DOMON domain-containing protein" evidence="1">
    <location>
        <begin position="35"/>
        <end position="232"/>
    </location>
</feature>
<dbReference type="Pfam" id="PF04526">
    <property type="entry name" value="DUF568"/>
    <property type="match status" value="1"/>
</dbReference>
<name>A0A059AW93_EUCGR</name>
<dbReference type="InParanoid" id="A0A059AW93"/>
<dbReference type="PANTHER" id="PTHR23130:SF195">
    <property type="entry name" value="CYTOCHROME B561 AND DOMON DOMAIN-CONTAINING PROTEIN"/>
    <property type="match status" value="1"/>
</dbReference>
<evidence type="ECO:0000259" key="2">
    <source>
        <dbReference type="Pfam" id="PF04526"/>
    </source>
</evidence>
<dbReference type="eggNOG" id="KOG4293">
    <property type="taxonomic scope" value="Eukaryota"/>
</dbReference>
<gene>
    <name evidence="3" type="ORF">EUGRSUZ_H00739</name>
</gene>
<dbReference type="InterPro" id="IPR045265">
    <property type="entry name" value="AIR12_DOMON"/>
</dbReference>